<evidence type="ECO:0008006" key="8">
    <source>
        <dbReference type="Google" id="ProtNLM"/>
    </source>
</evidence>
<keyword evidence="3 6" id="KW-0812">Transmembrane</keyword>
<feature type="transmembrane region" description="Helical" evidence="6">
    <location>
        <begin position="84"/>
        <end position="105"/>
    </location>
</feature>
<evidence type="ECO:0000256" key="5">
    <source>
        <dbReference type="ARBA" id="ARBA00023136"/>
    </source>
</evidence>
<evidence type="ECO:0000256" key="2">
    <source>
        <dbReference type="ARBA" id="ARBA00022475"/>
    </source>
</evidence>
<accession>A0A383AHK8</accession>
<gene>
    <name evidence="7" type="ORF">METZ01_LOCUS459914</name>
</gene>
<feature type="non-terminal residue" evidence="7">
    <location>
        <position position="160"/>
    </location>
</feature>
<keyword evidence="2" id="KW-1003">Cell membrane</keyword>
<dbReference type="InterPro" id="IPR001851">
    <property type="entry name" value="ABC_transp_permease"/>
</dbReference>
<dbReference type="PANTHER" id="PTHR32196">
    <property type="entry name" value="ABC TRANSPORTER PERMEASE PROTEIN YPHD-RELATED-RELATED"/>
    <property type="match status" value="1"/>
</dbReference>
<sequence length="160" mass="17270">MKKNTLGIFGLLVAIFAVTALLNDKFISAYNMQNLIKWSSLYAVMSIGVAFVIITGGIDLSIGSVVGLVAVVLAYMMKVKGINPATAIITTVCLSALIGLVHGLLITKAKIQPFVVTLCGLLIYRSLSRWLTDNQSLGPVPFEDDKGYANLDFINQLDFI</sequence>
<keyword evidence="4 6" id="KW-1133">Transmembrane helix</keyword>
<evidence type="ECO:0000256" key="6">
    <source>
        <dbReference type="SAM" id="Phobius"/>
    </source>
</evidence>
<dbReference type="GO" id="GO:0005886">
    <property type="term" value="C:plasma membrane"/>
    <property type="evidence" value="ECO:0007669"/>
    <property type="project" value="UniProtKB-SubCell"/>
</dbReference>
<evidence type="ECO:0000313" key="7">
    <source>
        <dbReference type="EMBL" id="SVE07060.1"/>
    </source>
</evidence>
<feature type="transmembrane region" description="Helical" evidence="6">
    <location>
        <begin position="6"/>
        <end position="23"/>
    </location>
</feature>
<dbReference type="GO" id="GO:0022857">
    <property type="term" value="F:transmembrane transporter activity"/>
    <property type="evidence" value="ECO:0007669"/>
    <property type="project" value="InterPro"/>
</dbReference>
<evidence type="ECO:0000256" key="3">
    <source>
        <dbReference type="ARBA" id="ARBA00022692"/>
    </source>
</evidence>
<organism evidence="7">
    <name type="scientific">marine metagenome</name>
    <dbReference type="NCBI Taxonomy" id="408172"/>
    <lineage>
        <taxon>unclassified sequences</taxon>
        <taxon>metagenomes</taxon>
        <taxon>ecological metagenomes</taxon>
    </lineage>
</organism>
<proteinExistence type="predicted"/>
<name>A0A383AHK8_9ZZZZ</name>
<dbReference type="AlphaFoldDB" id="A0A383AHK8"/>
<dbReference type="PANTHER" id="PTHR32196:SF15">
    <property type="entry name" value="SUGAR ABC TRANSPORTER PERMEASE PROTEIN"/>
    <property type="match status" value="1"/>
</dbReference>
<evidence type="ECO:0000256" key="4">
    <source>
        <dbReference type="ARBA" id="ARBA00022989"/>
    </source>
</evidence>
<reference evidence="7" key="1">
    <citation type="submission" date="2018-05" db="EMBL/GenBank/DDBJ databases">
        <authorList>
            <person name="Lanie J.A."/>
            <person name="Ng W.-L."/>
            <person name="Kazmierczak K.M."/>
            <person name="Andrzejewski T.M."/>
            <person name="Davidsen T.M."/>
            <person name="Wayne K.J."/>
            <person name="Tettelin H."/>
            <person name="Glass J.I."/>
            <person name="Rusch D."/>
            <person name="Podicherti R."/>
            <person name="Tsui H.-C.T."/>
            <person name="Winkler M.E."/>
        </authorList>
    </citation>
    <scope>NUCLEOTIDE SEQUENCE</scope>
</reference>
<keyword evidence="5 6" id="KW-0472">Membrane</keyword>
<dbReference type="EMBL" id="UINC01192095">
    <property type="protein sequence ID" value="SVE07060.1"/>
    <property type="molecule type" value="Genomic_DNA"/>
</dbReference>
<protein>
    <recommendedName>
        <fullName evidence="8">Sugar ABC transporter permease</fullName>
    </recommendedName>
</protein>
<evidence type="ECO:0000256" key="1">
    <source>
        <dbReference type="ARBA" id="ARBA00004651"/>
    </source>
</evidence>
<feature type="transmembrane region" description="Helical" evidence="6">
    <location>
        <begin position="35"/>
        <end position="54"/>
    </location>
</feature>
<comment type="subcellular location">
    <subcellularLocation>
        <location evidence="1">Cell membrane</location>
        <topology evidence="1">Multi-pass membrane protein</topology>
    </subcellularLocation>
</comment>
<dbReference type="Pfam" id="PF02653">
    <property type="entry name" value="BPD_transp_2"/>
    <property type="match status" value="1"/>
</dbReference>